<comment type="subcellular location">
    <subcellularLocation>
        <location evidence="1">Cell membrane</location>
        <topology evidence="1">Multi-pass membrane protein</topology>
    </subcellularLocation>
</comment>
<feature type="transmembrane region" description="Helical" evidence="12">
    <location>
        <begin position="226"/>
        <end position="248"/>
    </location>
</feature>
<dbReference type="PANTHER" id="PTHR21522">
    <property type="entry name" value="PROTON CHANNEL OTOP"/>
    <property type="match status" value="1"/>
</dbReference>
<evidence type="ECO:0000256" key="4">
    <source>
        <dbReference type="ARBA" id="ARBA00022475"/>
    </source>
</evidence>
<feature type="transmembrane region" description="Helical" evidence="12">
    <location>
        <begin position="590"/>
        <end position="612"/>
    </location>
</feature>
<feature type="transmembrane region" description="Helical" evidence="12">
    <location>
        <begin position="517"/>
        <end position="540"/>
    </location>
</feature>
<feature type="transmembrane region" description="Helical" evidence="12">
    <location>
        <begin position="486"/>
        <end position="505"/>
    </location>
</feature>
<evidence type="ECO:0000256" key="6">
    <source>
        <dbReference type="ARBA" id="ARBA00022781"/>
    </source>
</evidence>
<comment type="similarity">
    <text evidence="2">Belongs to the otopetrin family.</text>
</comment>
<evidence type="ECO:0000256" key="10">
    <source>
        <dbReference type="ARBA" id="ARBA00023303"/>
    </source>
</evidence>
<evidence type="ECO:0000256" key="7">
    <source>
        <dbReference type="ARBA" id="ARBA00022989"/>
    </source>
</evidence>
<evidence type="ECO:0000256" key="3">
    <source>
        <dbReference type="ARBA" id="ARBA00022448"/>
    </source>
</evidence>
<reference evidence="13" key="1">
    <citation type="journal article" date="2021" name="G3 (Bethesda)">
        <title>Genome and transcriptome analysis of the beet armyworm Spodoptera exigua reveals targets for pest control. .</title>
        <authorList>
            <person name="Simon S."/>
            <person name="Breeschoten T."/>
            <person name="Jansen H.J."/>
            <person name="Dirks R.P."/>
            <person name="Schranz M.E."/>
            <person name="Ros V.I.D."/>
        </authorList>
    </citation>
    <scope>NUCLEOTIDE SEQUENCE</scope>
    <source>
        <strain evidence="13">TB_SE_WUR_2020</strain>
    </source>
</reference>
<evidence type="ECO:0000256" key="8">
    <source>
        <dbReference type="ARBA" id="ARBA00023065"/>
    </source>
</evidence>
<dbReference type="GO" id="GO:0005886">
    <property type="term" value="C:plasma membrane"/>
    <property type="evidence" value="ECO:0007669"/>
    <property type="project" value="UniProtKB-SubCell"/>
</dbReference>
<accession>A0A922SJA1</accession>
<dbReference type="Pfam" id="PF03189">
    <property type="entry name" value="Otopetrin"/>
    <property type="match status" value="2"/>
</dbReference>
<gene>
    <name evidence="13" type="ORF">HF086_014498</name>
</gene>
<feature type="region of interest" description="Disordered" evidence="11">
    <location>
        <begin position="54"/>
        <end position="76"/>
    </location>
</feature>
<evidence type="ECO:0000256" key="5">
    <source>
        <dbReference type="ARBA" id="ARBA00022692"/>
    </source>
</evidence>
<name>A0A922SJA1_SPOEX</name>
<keyword evidence="4" id="KW-1003">Cell membrane</keyword>
<keyword evidence="7 12" id="KW-1133">Transmembrane helix</keyword>
<evidence type="ECO:0000256" key="2">
    <source>
        <dbReference type="ARBA" id="ARBA00006513"/>
    </source>
</evidence>
<proteinExistence type="inferred from homology"/>
<evidence type="ECO:0000256" key="9">
    <source>
        <dbReference type="ARBA" id="ARBA00023136"/>
    </source>
</evidence>
<keyword evidence="5 12" id="KW-0812">Transmembrane</keyword>
<evidence type="ECO:0000256" key="11">
    <source>
        <dbReference type="SAM" id="MobiDB-lite"/>
    </source>
</evidence>
<feature type="transmembrane region" description="Helical" evidence="12">
    <location>
        <begin position="453"/>
        <end position="474"/>
    </location>
</feature>
<dbReference type="AlphaFoldDB" id="A0A922SJA1"/>
<dbReference type="Proteomes" id="UP000814243">
    <property type="component" value="Unassembled WGS sequence"/>
</dbReference>
<feature type="transmembrane region" description="Helical" evidence="12">
    <location>
        <begin position="413"/>
        <end position="433"/>
    </location>
</feature>
<feature type="transmembrane region" description="Helical" evidence="12">
    <location>
        <begin position="192"/>
        <end position="211"/>
    </location>
</feature>
<dbReference type="PANTHER" id="PTHR21522:SF30">
    <property type="entry name" value="GH01206P"/>
    <property type="match status" value="1"/>
</dbReference>
<evidence type="ECO:0000313" key="14">
    <source>
        <dbReference type="Proteomes" id="UP000814243"/>
    </source>
</evidence>
<keyword evidence="6" id="KW-0375">Hydrogen ion transport</keyword>
<protein>
    <recommendedName>
        <fullName evidence="15">Otopetrin-2</fullName>
    </recommendedName>
</protein>
<dbReference type="EMBL" id="JACEFF010000311">
    <property type="protein sequence ID" value="KAH9639740.1"/>
    <property type="molecule type" value="Genomic_DNA"/>
</dbReference>
<sequence>MSPTNRSPLCEPTDLHPGVTITDMDTVHEENDNDSDESSYSDLGRLRERTKAMLGTPAEPLVQHSHSQPNSRRMSSDIEAKLAANLNTSEALSKALSALYAKLLVVLGLAFPITEVIAGGVPDGYYQGFYLYLYLVSLIFVVFQYVNIMRQKAVNLIIHDYEDTLKEDRNEKTTPGEKPKIIKENISRYGSFYLRLGGIAFGIGSMVYSGLELGEYFEMTDKCRSILSVITPALRMALTLAQMQFMFLTNKDIESGTFKLIQRFGFMHMVATNLCEWLYVLVEETKHEIHHLEHTILAPVNSTHHVADVIPCRRSNIMGALLQNAAPFLFPCTIEYSLICAVILYEMWKEVKCTPEDFEKKFNVPKNKSRNNSVTPEKILQQFAGMLGVSSPHGSRTALHHFSVDCSHAHRGLFAGILVIVFTIISLIMFFVLAHNQEFITDAIFEVNVCELILYSLSLIACVTAMIQMRALAYKRKSKALLGLDPFLLILAQSGMFVYCMFSLIGSHHTQDLKNSVGLTGFFSEFLSLNQTILQTLFIIDAWWRRSTTSEQRRNKPGRQLVTFLLVANMAMWAINTLEKSRAEFRPAHLTFYGPWAWTIITHVSMPLAIFYRFHSTICLFEIWKNCFKNKPIYLNV</sequence>
<evidence type="ECO:0000256" key="12">
    <source>
        <dbReference type="SAM" id="Phobius"/>
    </source>
</evidence>
<feature type="transmembrane region" description="Helical" evidence="12">
    <location>
        <begin position="561"/>
        <end position="578"/>
    </location>
</feature>
<organism evidence="13 14">
    <name type="scientific">Spodoptera exigua</name>
    <name type="common">Beet armyworm</name>
    <name type="synonym">Noctua fulgens</name>
    <dbReference type="NCBI Taxonomy" id="7107"/>
    <lineage>
        <taxon>Eukaryota</taxon>
        <taxon>Metazoa</taxon>
        <taxon>Ecdysozoa</taxon>
        <taxon>Arthropoda</taxon>
        <taxon>Hexapoda</taxon>
        <taxon>Insecta</taxon>
        <taxon>Pterygota</taxon>
        <taxon>Neoptera</taxon>
        <taxon>Endopterygota</taxon>
        <taxon>Lepidoptera</taxon>
        <taxon>Glossata</taxon>
        <taxon>Ditrysia</taxon>
        <taxon>Noctuoidea</taxon>
        <taxon>Noctuidae</taxon>
        <taxon>Amphipyrinae</taxon>
        <taxon>Spodoptera</taxon>
    </lineage>
</organism>
<feature type="transmembrane region" description="Helical" evidence="12">
    <location>
        <begin position="129"/>
        <end position="148"/>
    </location>
</feature>
<keyword evidence="10" id="KW-0407">Ion channel</keyword>
<feature type="transmembrane region" description="Helical" evidence="12">
    <location>
        <begin position="99"/>
        <end position="117"/>
    </location>
</feature>
<feature type="compositionally biased region" description="Polar residues" evidence="11">
    <location>
        <begin position="64"/>
        <end position="73"/>
    </location>
</feature>
<dbReference type="GO" id="GO:0015252">
    <property type="term" value="F:proton channel activity"/>
    <property type="evidence" value="ECO:0007669"/>
    <property type="project" value="InterPro"/>
</dbReference>
<dbReference type="InterPro" id="IPR004878">
    <property type="entry name" value="Otopetrin"/>
</dbReference>
<keyword evidence="3" id="KW-0813">Transport</keyword>
<keyword evidence="9 12" id="KW-0472">Membrane</keyword>
<keyword evidence="8" id="KW-0406">Ion transport</keyword>
<comment type="caution">
    <text evidence="13">The sequence shown here is derived from an EMBL/GenBank/DDBJ whole genome shotgun (WGS) entry which is preliminary data.</text>
</comment>
<evidence type="ECO:0000313" key="13">
    <source>
        <dbReference type="EMBL" id="KAH9639740.1"/>
    </source>
</evidence>
<evidence type="ECO:0008006" key="15">
    <source>
        <dbReference type="Google" id="ProtNLM"/>
    </source>
</evidence>
<evidence type="ECO:0000256" key="1">
    <source>
        <dbReference type="ARBA" id="ARBA00004651"/>
    </source>
</evidence>